<keyword evidence="3" id="KW-0966">Cell projection</keyword>
<dbReference type="Gene3D" id="2.30.30.910">
    <property type="match status" value="1"/>
</dbReference>
<gene>
    <name evidence="3" type="ORF">MNBD_ALPHA01-265</name>
</gene>
<keyword evidence="3" id="KW-0969">Cilium</keyword>
<dbReference type="Pfam" id="PF13860">
    <property type="entry name" value="FlgD_ig"/>
    <property type="match status" value="1"/>
</dbReference>
<keyword evidence="1" id="KW-1005">Bacterial flagellum biogenesis</keyword>
<dbReference type="GO" id="GO:0044781">
    <property type="term" value="P:bacterial-type flagellum organization"/>
    <property type="evidence" value="ECO:0007669"/>
    <property type="project" value="UniProtKB-KW"/>
</dbReference>
<accession>A0A3B0RX48</accession>
<evidence type="ECO:0000259" key="2">
    <source>
        <dbReference type="Pfam" id="PF13860"/>
    </source>
</evidence>
<dbReference type="InterPro" id="IPR005648">
    <property type="entry name" value="FlgD"/>
</dbReference>
<dbReference type="InterPro" id="IPR025965">
    <property type="entry name" value="FlgD/Vpr_Ig-like"/>
</dbReference>
<dbReference type="AlphaFoldDB" id="A0A3B0RX48"/>
<dbReference type="Pfam" id="PF03963">
    <property type="entry name" value="FlgD"/>
    <property type="match status" value="1"/>
</dbReference>
<evidence type="ECO:0000313" key="3">
    <source>
        <dbReference type="EMBL" id="VAV98474.1"/>
    </source>
</evidence>
<sequence length="220" mass="23675">MTIDAIGNAPSAANQSQNKLADDFDQFLALLTTQLQYQDPLDPMDSSEFTNQLVSFSQVEQSIATNKNLEKLISETQNSAMSNAVGYLGREVTIETDRAGLRDGVAKWEYGLQSNSGETKITVKDTTGKILYEGIGNNKAGLHDFTWNAPDDTPDGIYQLSISAETVNGTEVQTAIFSKGIVETIETLNGEVHLSANGILTPVTNIQAVKTITPDAEVAS</sequence>
<name>A0A3B0RX48_9ZZZZ</name>
<feature type="domain" description="FlgD/Vpr Ig-like" evidence="2">
    <location>
        <begin position="105"/>
        <end position="166"/>
    </location>
</feature>
<dbReference type="EMBL" id="UOEJ01000103">
    <property type="protein sequence ID" value="VAV98474.1"/>
    <property type="molecule type" value="Genomic_DNA"/>
</dbReference>
<keyword evidence="3" id="KW-0282">Flagellum</keyword>
<protein>
    <submittedName>
        <fullName evidence="3">Flagellar basal-body rod modification protein FlgD</fullName>
    </submittedName>
</protein>
<dbReference type="Gene3D" id="2.60.40.4070">
    <property type="match status" value="1"/>
</dbReference>
<evidence type="ECO:0000256" key="1">
    <source>
        <dbReference type="ARBA" id="ARBA00022795"/>
    </source>
</evidence>
<proteinExistence type="predicted"/>
<reference evidence="3" key="1">
    <citation type="submission" date="2018-06" db="EMBL/GenBank/DDBJ databases">
        <authorList>
            <person name="Zhirakovskaya E."/>
        </authorList>
    </citation>
    <scope>NUCLEOTIDE SEQUENCE</scope>
</reference>
<organism evidence="3">
    <name type="scientific">hydrothermal vent metagenome</name>
    <dbReference type="NCBI Taxonomy" id="652676"/>
    <lineage>
        <taxon>unclassified sequences</taxon>
        <taxon>metagenomes</taxon>
        <taxon>ecological metagenomes</taxon>
    </lineage>
</organism>